<dbReference type="SMART" id="SM00968">
    <property type="entry name" value="SMC_hinge"/>
    <property type="match status" value="1"/>
</dbReference>
<evidence type="ECO:0000256" key="5">
    <source>
        <dbReference type="ARBA" id="ARBA00022776"/>
    </source>
</evidence>
<dbReference type="GO" id="GO:0005694">
    <property type="term" value="C:chromosome"/>
    <property type="evidence" value="ECO:0007669"/>
    <property type="project" value="InterPro"/>
</dbReference>
<comment type="similarity">
    <text evidence="2">Belongs to the SMC family. SMC2 subfamily.</text>
</comment>
<feature type="coiled-coil region" evidence="12">
    <location>
        <begin position="289"/>
        <end position="355"/>
    </location>
</feature>
<dbReference type="Gene3D" id="1.20.1060.20">
    <property type="match status" value="1"/>
</dbReference>
<evidence type="ECO:0000256" key="11">
    <source>
        <dbReference type="PIRNR" id="PIRNR005719"/>
    </source>
</evidence>
<dbReference type="EMBL" id="JACMRX010000005">
    <property type="protein sequence ID" value="KAF7989334.1"/>
    <property type="molecule type" value="Genomic_DNA"/>
</dbReference>
<dbReference type="Proteomes" id="UP000639338">
    <property type="component" value="Unassembled WGS sequence"/>
</dbReference>
<keyword evidence="6" id="KW-0067">ATP-binding</keyword>
<organism evidence="14 15">
    <name type="scientific">Aphidius gifuensis</name>
    <name type="common">Parasitoid wasp</name>
    <dbReference type="NCBI Taxonomy" id="684658"/>
    <lineage>
        <taxon>Eukaryota</taxon>
        <taxon>Metazoa</taxon>
        <taxon>Ecdysozoa</taxon>
        <taxon>Arthropoda</taxon>
        <taxon>Hexapoda</taxon>
        <taxon>Insecta</taxon>
        <taxon>Pterygota</taxon>
        <taxon>Neoptera</taxon>
        <taxon>Endopterygota</taxon>
        <taxon>Hymenoptera</taxon>
        <taxon>Apocrita</taxon>
        <taxon>Ichneumonoidea</taxon>
        <taxon>Braconidae</taxon>
        <taxon>Aphidiinae</taxon>
        <taxon>Aphidius</taxon>
    </lineage>
</organism>
<keyword evidence="10" id="KW-0131">Cell cycle</keyword>
<feature type="coiled-coil region" evidence="12">
    <location>
        <begin position="738"/>
        <end position="930"/>
    </location>
</feature>
<dbReference type="OrthoDB" id="10255539at2759"/>
<accession>A0A834XQ34</accession>
<dbReference type="InterPro" id="IPR010935">
    <property type="entry name" value="SMC_hinge"/>
</dbReference>
<keyword evidence="4" id="KW-0547">Nucleotide-binding</keyword>
<feature type="coiled-coil region" evidence="12">
    <location>
        <begin position="678"/>
        <end position="708"/>
    </location>
</feature>
<evidence type="ECO:0000256" key="12">
    <source>
        <dbReference type="SAM" id="Coils"/>
    </source>
</evidence>
<protein>
    <recommendedName>
        <fullName evidence="11">Structural maintenance of chromosomes protein</fullName>
    </recommendedName>
</protein>
<dbReference type="SUPFAM" id="SSF57997">
    <property type="entry name" value="Tropomyosin"/>
    <property type="match status" value="1"/>
</dbReference>
<dbReference type="SUPFAM" id="SSF52540">
    <property type="entry name" value="P-loop containing nucleoside triphosphate hydrolases"/>
    <property type="match status" value="1"/>
</dbReference>
<evidence type="ECO:0000256" key="2">
    <source>
        <dbReference type="ARBA" id="ARBA00005231"/>
    </source>
</evidence>
<dbReference type="SUPFAM" id="SSF75553">
    <property type="entry name" value="Smc hinge domain"/>
    <property type="match status" value="1"/>
</dbReference>
<dbReference type="AlphaFoldDB" id="A0A834XQ34"/>
<name>A0A834XQ34_APHGI</name>
<evidence type="ECO:0000259" key="13">
    <source>
        <dbReference type="SMART" id="SM00968"/>
    </source>
</evidence>
<dbReference type="Pfam" id="PF02463">
    <property type="entry name" value="SMC_N"/>
    <property type="match status" value="1"/>
</dbReference>
<dbReference type="PANTHER" id="PTHR43977">
    <property type="entry name" value="STRUCTURAL MAINTENANCE OF CHROMOSOMES PROTEIN 3"/>
    <property type="match status" value="1"/>
</dbReference>
<evidence type="ECO:0000256" key="6">
    <source>
        <dbReference type="ARBA" id="ARBA00022840"/>
    </source>
</evidence>
<keyword evidence="5" id="KW-0498">Mitosis</keyword>
<dbReference type="InterPro" id="IPR003395">
    <property type="entry name" value="RecF/RecN/SMC_N"/>
</dbReference>
<feature type="coiled-coil region" evidence="12">
    <location>
        <begin position="388"/>
        <end position="415"/>
    </location>
</feature>
<evidence type="ECO:0000256" key="9">
    <source>
        <dbReference type="ARBA" id="ARBA00023242"/>
    </source>
</evidence>
<dbReference type="GO" id="GO:0030261">
    <property type="term" value="P:chromosome condensation"/>
    <property type="evidence" value="ECO:0007669"/>
    <property type="project" value="UniProtKB-KW"/>
</dbReference>
<evidence type="ECO:0000256" key="10">
    <source>
        <dbReference type="ARBA" id="ARBA00023306"/>
    </source>
</evidence>
<comment type="caution">
    <text evidence="14">The sequence shown here is derived from an EMBL/GenBank/DDBJ whole genome shotgun (WGS) entry which is preliminary data.</text>
</comment>
<dbReference type="CDD" id="cd03273">
    <property type="entry name" value="ABC_SMC2_euk"/>
    <property type="match status" value="1"/>
</dbReference>
<evidence type="ECO:0000313" key="15">
    <source>
        <dbReference type="Proteomes" id="UP000639338"/>
    </source>
</evidence>
<dbReference type="InterPro" id="IPR027120">
    <property type="entry name" value="Smc2_ABC"/>
</dbReference>
<dbReference type="Gene3D" id="3.40.50.300">
    <property type="entry name" value="P-loop containing nucleotide triphosphate hydrolases"/>
    <property type="match status" value="2"/>
</dbReference>
<evidence type="ECO:0000256" key="4">
    <source>
        <dbReference type="ARBA" id="ARBA00022741"/>
    </source>
</evidence>
<dbReference type="InterPro" id="IPR024704">
    <property type="entry name" value="SMC"/>
</dbReference>
<dbReference type="FunFam" id="3.40.50.300:FF:000385">
    <property type="entry name" value="Structural maintenance of chromosomes 2"/>
    <property type="match status" value="1"/>
</dbReference>
<proteinExistence type="inferred from homology"/>
<gene>
    <name evidence="14" type="ORF">HCN44_008008</name>
</gene>
<dbReference type="GO" id="GO:0005634">
    <property type="term" value="C:nucleus"/>
    <property type="evidence" value="ECO:0007669"/>
    <property type="project" value="UniProtKB-SubCell"/>
</dbReference>
<dbReference type="PIRSF" id="PIRSF005719">
    <property type="entry name" value="SMC"/>
    <property type="match status" value="1"/>
</dbReference>
<dbReference type="GO" id="GO:0005524">
    <property type="term" value="F:ATP binding"/>
    <property type="evidence" value="ECO:0007669"/>
    <property type="project" value="UniProtKB-KW"/>
</dbReference>
<comment type="subcellular location">
    <subcellularLocation>
        <location evidence="1 11">Nucleus</location>
    </subcellularLocation>
</comment>
<sequence length="1180" mass="134782">MYVKSMVLDGFKSYGKRIEINGFDKEFNAITGLNGSGKSNVLDAICFVLGITTLGQVRATSLQELVYKSGHAGIKKATVSITFDNSNKDASPFGYAHYNEITVTRQIVIDGKNKYLINGTNVPNKRVHDMFCSVQLNVNNPHFLIMQGRITKVLNMKPLEILSMIEEAAGTRRYQKTKDDTMKTIEKKNNPLKEIEAILSEEIGPKLVKLKEERKQFVEFQRVERELEHCRKIVVAYRYVTALQSSEDAKISVKLASDNVDSKKKSITDGQEEIKLIEVKINDLSKLLDKEKGDVLDELERKLKELEKNHSKLVAESNSNMENIKTEEKNIIQLKKNLTDDKTAYDDKKNELNNVGGLFEKLRKKNEEDAASVIAAQERLQKITAGLLETDTGENATLEQQLMNAKRNATTADTEVKQCEMGLKFSKEQLSLKQKETTTNDTDYQRDNKDLELKEKQLKTLTNELKKLNYEDGSLEILKDEKRNLINEIDNLKENIDQFTSRYPQLRFNYQDPSPNFNRDSVKGLVCTLLRLKDKKTAYALDVAAGNRLYNVIVDTEKTSEALLQNGQLQQRVTIIPLNKISDSSIDERTIQYAEKSVGKDNVQSALSLIDYPENLKPAMSWIFGQVFVCKDMNVAKKIAFNDKIMKKCVTLEGDSYDPSGTLSGGAPSKTGSILLKMDDYNSMIEELKIKEKQLQQINDKIKNLNNIADHYGGLKQQLDLRTHEVNLLRQRLEQTSYHKLREEVEQHKQKIIQLTEQMAAAKLLAIESNKKANQIEEQLKDSTNIREKQLKDAENQLKLCQKKSEKSREAWQKHEQDSETLNLEIKDLENSVKIGQEQLQKAEEKLNNLNEKSINFNELLEKSKQNVTEYTDKIKNQKTIIQQQNEEINKLINKIDDITKQTREFELEIKKLNHEINMIKTNAAECKQKVTDLLNKYDWIEQDKQYFGEPGGVYDFTVNEPTKIAQKMTQLETKRDKLSRNVNTRAMNLLSKEEERYQETIKKRAIVENDKKKILETVSCLEEQKKETLLKAWEQVNRDFGSIFSSLLPGASAKLQPTESQNVLDGLEVKVGFSGVWKESLGELSGGQRSLVALSLVLAMLLFKPAPLYILDEVDAALDLSHTQNIGTMLKRHFKRSQFIIVSLKDGMFNNANVLFTTKFVDGMSTITRGEKKKTSADK</sequence>
<keyword evidence="3" id="KW-0132">Cell division</keyword>
<keyword evidence="9 11" id="KW-0539">Nucleus</keyword>
<dbReference type="Pfam" id="PF06470">
    <property type="entry name" value="SMC_hinge"/>
    <property type="match status" value="1"/>
</dbReference>
<evidence type="ECO:0000256" key="8">
    <source>
        <dbReference type="ARBA" id="ARBA00023067"/>
    </source>
</evidence>
<dbReference type="InterPro" id="IPR036277">
    <property type="entry name" value="SMC_hinge_sf"/>
</dbReference>
<evidence type="ECO:0000313" key="14">
    <source>
        <dbReference type="EMBL" id="KAF7989334.1"/>
    </source>
</evidence>
<keyword evidence="8" id="KW-0226">DNA condensation</keyword>
<dbReference type="InterPro" id="IPR027417">
    <property type="entry name" value="P-loop_NTPase"/>
</dbReference>
<dbReference type="GO" id="GO:0051301">
    <property type="term" value="P:cell division"/>
    <property type="evidence" value="ECO:0007669"/>
    <property type="project" value="UniProtKB-KW"/>
</dbReference>
<dbReference type="GO" id="GO:0016887">
    <property type="term" value="F:ATP hydrolysis activity"/>
    <property type="evidence" value="ECO:0007669"/>
    <property type="project" value="InterPro"/>
</dbReference>
<evidence type="ECO:0000256" key="3">
    <source>
        <dbReference type="ARBA" id="ARBA00022618"/>
    </source>
</evidence>
<evidence type="ECO:0000256" key="7">
    <source>
        <dbReference type="ARBA" id="ARBA00023054"/>
    </source>
</evidence>
<reference evidence="14 15" key="1">
    <citation type="submission" date="2020-08" db="EMBL/GenBank/DDBJ databases">
        <title>Aphidius gifuensis genome sequencing and assembly.</title>
        <authorList>
            <person name="Du Z."/>
        </authorList>
    </citation>
    <scope>NUCLEOTIDE SEQUENCE [LARGE SCALE GENOMIC DNA]</scope>
    <source>
        <strain evidence="14">YNYX2018</strain>
        <tissue evidence="14">Adults</tissue>
    </source>
</reference>
<dbReference type="Gene3D" id="3.30.70.1620">
    <property type="match status" value="1"/>
</dbReference>
<evidence type="ECO:0000256" key="1">
    <source>
        <dbReference type="ARBA" id="ARBA00004123"/>
    </source>
</evidence>
<feature type="coiled-coil region" evidence="12">
    <location>
        <begin position="444"/>
        <end position="502"/>
    </location>
</feature>
<keyword evidence="7 12" id="KW-0175">Coiled coil</keyword>
<keyword evidence="15" id="KW-1185">Reference proteome</keyword>
<feature type="domain" description="SMC hinge" evidence="13">
    <location>
        <begin position="520"/>
        <end position="640"/>
    </location>
</feature>